<dbReference type="InterPro" id="IPR044822">
    <property type="entry name" value="Myb_DNA-bind_4"/>
</dbReference>
<gene>
    <name evidence="3" type="ORF">HPB48_023652</name>
</gene>
<proteinExistence type="predicted"/>
<protein>
    <recommendedName>
        <fullName evidence="2">Myb/SANT-like DNA-binding domain-containing protein</fullName>
    </recommendedName>
</protein>
<evidence type="ECO:0000313" key="3">
    <source>
        <dbReference type="EMBL" id="KAH9382998.1"/>
    </source>
</evidence>
<evidence type="ECO:0000259" key="2">
    <source>
        <dbReference type="Pfam" id="PF13837"/>
    </source>
</evidence>
<comment type="caution">
    <text evidence="3">The sequence shown here is derived from an EMBL/GenBank/DDBJ whole genome shotgun (WGS) entry which is preliminary data.</text>
</comment>
<organism evidence="3 4">
    <name type="scientific">Haemaphysalis longicornis</name>
    <name type="common">Bush tick</name>
    <dbReference type="NCBI Taxonomy" id="44386"/>
    <lineage>
        <taxon>Eukaryota</taxon>
        <taxon>Metazoa</taxon>
        <taxon>Ecdysozoa</taxon>
        <taxon>Arthropoda</taxon>
        <taxon>Chelicerata</taxon>
        <taxon>Arachnida</taxon>
        <taxon>Acari</taxon>
        <taxon>Parasitiformes</taxon>
        <taxon>Ixodida</taxon>
        <taxon>Ixodoidea</taxon>
        <taxon>Ixodidae</taxon>
        <taxon>Haemaphysalinae</taxon>
        <taxon>Haemaphysalis</taxon>
    </lineage>
</organism>
<feature type="region of interest" description="Disordered" evidence="1">
    <location>
        <begin position="111"/>
        <end position="144"/>
    </location>
</feature>
<accession>A0A9J6H5K0</accession>
<evidence type="ECO:0000313" key="4">
    <source>
        <dbReference type="Proteomes" id="UP000821853"/>
    </source>
</evidence>
<dbReference type="Proteomes" id="UP000821853">
    <property type="component" value="Unassembled WGS sequence"/>
</dbReference>
<dbReference type="Pfam" id="PF13837">
    <property type="entry name" value="Myb_DNA-bind_4"/>
    <property type="match status" value="1"/>
</dbReference>
<sequence>MTSESNRQSKKGAPPPPRQLWDEKETHVLIDIWEDRLCDLRRQKRNGNIYEEMTESLRTAGSERSQAQVHNKIENLSPDVPLVSNMETGDYDASGVVEEDAASASAVCSPVFGNEESQHDTAAGPPAPPPEEDTAAGSGVGGGILRRRAAAKRKRAAASLNEFRDSF</sequence>
<dbReference type="GO" id="GO:0045893">
    <property type="term" value="P:positive regulation of DNA-templated transcription"/>
    <property type="evidence" value="ECO:0007669"/>
    <property type="project" value="TreeGrafter"/>
</dbReference>
<dbReference type="InterPro" id="IPR026095">
    <property type="entry name" value="Myb/SANT-like_DNA-bd_dom_prot"/>
</dbReference>
<name>A0A9J6H5K0_HAELO</name>
<dbReference type="GO" id="GO:0016604">
    <property type="term" value="C:nuclear body"/>
    <property type="evidence" value="ECO:0007669"/>
    <property type="project" value="TreeGrafter"/>
</dbReference>
<dbReference type="AlphaFoldDB" id="A0A9J6H5K0"/>
<dbReference type="PANTHER" id="PTHR22666">
    <property type="entry name" value="MYB_SANT-LIKE DNA-BINDING DOMAIN-CONTAINING PROTEIN 1"/>
    <property type="match status" value="1"/>
</dbReference>
<feature type="domain" description="Myb/SANT-like DNA-binding" evidence="2">
    <location>
        <begin position="19"/>
        <end position="77"/>
    </location>
</feature>
<dbReference type="PANTHER" id="PTHR22666:SF3">
    <property type="entry name" value="MYB_SANT-LIKE DNA-BINDING DOMAIN-CONTAINING PROTEIN 1"/>
    <property type="match status" value="1"/>
</dbReference>
<dbReference type="Gene3D" id="1.10.10.60">
    <property type="entry name" value="Homeodomain-like"/>
    <property type="match status" value="1"/>
</dbReference>
<keyword evidence="4" id="KW-1185">Reference proteome</keyword>
<dbReference type="OrthoDB" id="691673at2759"/>
<dbReference type="EMBL" id="JABSTR010000882">
    <property type="protein sequence ID" value="KAH9382998.1"/>
    <property type="molecule type" value="Genomic_DNA"/>
</dbReference>
<feature type="region of interest" description="Disordered" evidence="1">
    <location>
        <begin position="1"/>
        <end position="23"/>
    </location>
</feature>
<reference evidence="3 4" key="1">
    <citation type="journal article" date="2020" name="Cell">
        <title>Large-Scale Comparative Analyses of Tick Genomes Elucidate Their Genetic Diversity and Vector Capacities.</title>
        <authorList>
            <consortium name="Tick Genome and Microbiome Consortium (TIGMIC)"/>
            <person name="Jia N."/>
            <person name="Wang J."/>
            <person name="Shi W."/>
            <person name="Du L."/>
            <person name="Sun Y."/>
            <person name="Zhan W."/>
            <person name="Jiang J.F."/>
            <person name="Wang Q."/>
            <person name="Zhang B."/>
            <person name="Ji P."/>
            <person name="Bell-Sakyi L."/>
            <person name="Cui X.M."/>
            <person name="Yuan T.T."/>
            <person name="Jiang B.G."/>
            <person name="Yang W.F."/>
            <person name="Lam T.T."/>
            <person name="Chang Q.C."/>
            <person name="Ding S.J."/>
            <person name="Wang X.J."/>
            <person name="Zhu J.G."/>
            <person name="Ruan X.D."/>
            <person name="Zhao L."/>
            <person name="Wei J.T."/>
            <person name="Ye R.Z."/>
            <person name="Que T.C."/>
            <person name="Du C.H."/>
            <person name="Zhou Y.H."/>
            <person name="Cheng J.X."/>
            <person name="Dai P.F."/>
            <person name="Guo W.B."/>
            <person name="Han X.H."/>
            <person name="Huang E.J."/>
            <person name="Li L.F."/>
            <person name="Wei W."/>
            <person name="Gao Y.C."/>
            <person name="Liu J.Z."/>
            <person name="Shao H.Z."/>
            <person name="Wang X."/>
            <person name="Wang C.C."/>
            <person name="Yang T.C."/>
            <person name="Huo Q.B."/>
            <person name="Li W."/>
            <person name="Chen H.Y."/>
            <person name="Chen S.E."/>
            <person name="Zhou L.G."/>
            <person name="Ni X.B."/>
            <person name="Tian J.H."/>
            <person name="Sheng Y."/>
            <person name="Liu T."/>
            <person name="Pan Y.S."/>
            <person name="Xia L.Y."/>
            <person name="Li J."/>
            <person name="Zhao F."/>
            <person name="Cao W.C."/>
        </authorList>
    </citation>
    <scope>NUCLEOTIDE SEQUENCE [LARGE SCALE GENOMIC DNA]</scope>
    <source>
        <strain evidence="3">HaeL-2018</strain>
    </source>
</reference>
<evidence type="ECO:0000256" key="1">
    <source>
        <dbReference type="SAM" id="MobiDB-lite"/>
    </source>
</evidence>
<dbReference type="VEuPathDB" id="VectorBase:HLOH_057198"/>